<keyword evidence="2" id="KW-0808">Transferase</keyword>
<gene>
    <name evidence="2" type="ORF">FYJ37_15930</name>
</gene>
<dbReference type="InterPro" id="IPR001173">
    <property type="entry name" value="Glyco_trans_2-like"/>
</dbReference>
<dbReference type="RefSeq" id="WP_154322814.1">
    <property type="nucleotide sequence ID" value="NZ_CAMDTP010000016.1"/>
</dbReference>
<dbReference type="Gene3D" id="3.90.550.10">
    <property type="entry name" value="Spore Coat Polysaccharide Biosynthesis Protein SpsA, Chain A"/>
    <property type="match status" value="2"/>
</dbReference>
<feature type="domain" description="Glycosyltransferase 2-like" evidence="1">
    <location>
        <begin position="289"/>
        <end position="448"/>
    </location>
</feature>
<proteinExistence type="predicted"/>
<dbReference type="InterPro" id="IPR029044">
    <property type="entry name" value="Nucleotide-diphossugar_trans"/>
</dbReference>
<name>A0A844F5S5_CLOSV</name>
<dbReference type="CDD" id="cd04186">
    <property type="entry name" value="GT_2_like_c"/>
    <property type="match status" value="1"/>
</dbReference>
<dbReference type="PANTHER" id="PTHR43179:SF7">
    <property type="entry name" value="RHAMNOSYLTRANSFERASE WBBL"/>
    <property type="match status" value="1"/>
</dbReference>
<dbReference type="SUPFAM" id="SSF53448">
    <property type="entry name" value="Nucleotide-diphospho-sugar transferases"/>
    <property type="match status" value="2"/>
</dbReference>
<dbReference type="Pfam" id="PF00535">
    <property type="entry name" value="Glycos_transf_2"/>
    <property type="match status" value="2"/>
</dbReference>
<reference evidence="2 3" key="1">
    <citation type="submission" date="2019-08" db="EMBL/GenBank/DDBJ databases">
        <title>In-depth cultivation of the pig gut microbiome towards novel bacterial diversity and tailored functional studies.</title>
        <authorList>
            <person name="Wylensek D."/>
            <person name="Hitch T.C.A."/>
            <person name="Clavel T."/>
        </authorList>
    </citation>
    <scope>NUCLEOTIDE SEQUENCE [LARGE SCALE GENOMIC DNA]</scope>
    <source>
        <strain evidence="2 3">BL-389-WT-3D</strain>
    </source>
</reference>
<dbReference type="PANTHER" id="PTHR43179">
    <property type="entry name" value="RHAMNOSYLTRANSFERASE WBBL"/>
    <property type="match status" value="1"/>
</dbReference>
<dbReference type="AlphaFoldDB" id="A0A844F5S5"/>
<organism evidence="2 3">
    <name type="scientific">Clostridium scindens (strain JCM 10418 / VPI 12708)</name>
    <dbReference type="NCBI Taxonomy" id="29347"/>
    <lineage>
        <taxon>Bacteria</taxon>
        <taxon>Bacillati</taxon>
        <taxon>Bacillota</taxon>
        <taxon>Clostridia</taxon>
        <taxon>Lachnospirales</taxon>
        <taxon>Lachnospiraceae</taxon>
    </lineage>
</organism>
<dbReference type="GO" id="GO:0016757">
    <property type="term" value="F:glycosyltransferase activity"/>
    <property type="evidence" value="ECO:0007669"/>
    <property type="project" value="UniProtKB-KW"/>
</dbReference>
<dbReference type="EMBL" id="VUMB01000050">
    <property type="protein sequence ID" value="MSS41778.1"/>
    <property type="molecule type" value="Genomic_DNA"/>
</dbReference>
<comment type="caution">
    <text evidence="2">The sequence shown here is derived from an EMBL/GenBank/DDBJ whole genome shotgun (WGS) entry which is preliminary data.</text>
</comment>
<evidence type="ECO:0000313" key="3">
    <source>
        <dbReference type="Proteomes" id="UP000462363"/>
    </source>
</evidence>
<dbReference type="Proteomes" id="UP000462363">
    <property type="component" value="Unassembled WGS sequence"/>
</dbReference>
<sequence>MNREENRFELIESRFHLNDKGVYIFKGIYSKNKMEENKLVLSVGEENIPLDMEIKEGAEVRRMYGWYPYPIDTEYSFSCRLPKKLELSKKLKIFEYTKSGKREVYSISVKKLLKSRKDMYYAIESVGGSKGKVEITGWFIDAGDVEICILGKDNRKIESSIKYGYRRDVIEAFPEADPEKVKGFKAVFKRVDDRTVKLCFNYGDNTIKEVLPVHPSKIRKFNKIISSYLKKGYVYYKRYGIKLTIDRSKEKLFDRSGVNYERWLKKHLPNDQILKKQSKRRFGKEPKISIVIPLYKTPENYLRELVDSIKAQTYSNWELCLSDGSGKKSPILKLLKDLESSDARIKVVYNNEQLQISENTNRAIESATGDYIGFADHDDLLTPNALYECVRVLNKHPGIRAIYSDEDKVSMDGRKHFQPHFKPDFNKDLLNSTNYFCHLFVVEKAIVDKVGALNSEFDGAQDYDFVLRCSEETENIYHIPKILYHWRAHEDSTAENPESKMYAFEAGARAIKAHYDRIGWENTEVTQTECLGVYRTYYTLKEEPLVSIIIPNKDHIDDLKKCLKSIERCSYKNYEIIIVENNSTEKETFEYYDAINGEGDKIKVIYWEDVFNYSAINNYGVEHAKGDYLLFLNNDTEILNETCIEELLGFCMREDVGAVGARLYFEDGTIQHAGVVVGLGGIAGHIFLNTPSDQVGYFARIITQQDYSAVTAACIMVDKEVFERIEGFDTNLQVAFNDIDLCLRIRELGRLVVYNPYAELYHYESKSRGSDNTSDKIERFNRETAYFENRWHDILTSGDPYYNRNFAIDRFDCGLKG</sequence>
<feature type="domain" description="Glycosyltransferase 2-like" evidence="1">
    <location>
        <begin position="547"/>
        <end position="669"/>
    </location>
</feature>
<protein>
    <submittedName>
        <fullName evidence="2">Glycosyltransferase family 2 protein</fullName>
    </submittedName>
</protein>
<evidence type="ECO:0000259" key="1">
    <source>
        <dbReference type="Pfam" id="PF00535"/>
    </source>
</evidence>
<dbReference type="CDD" id="cd04184">
    <property type="entry name" value="GT2_RfbC_Mx_like"/>
    <property type="match status" value="1"/>
</dbReference>
<evidence type="ECO:0000313" key="2">
    <source>
        <dbReference type="EMBL" id="MSS41778.1"/>
    </source>
</evidence>
<accession>A0A844F5S5</accession>